<dbReference type="AlphaFoldDB" id="A0A6S6TML0"/>
<feature type="domain" description="AAA" evidence="1">
    <location>
        <begin position="37"/>
        <end position="169"/>
    </location>
</feature>
<dbReference type="Gene3D" id="3.40.50.300">
    <property type="entry name" value="P-loop containing nucleotide triphosphate hydrolases"/>
    <property type="match status" value="1"/>
</dbReference>
<dbReference type="Pfam" id="PF13635">
    <property type="entry name" value="DUF4143"/>
    <property type="match status" value="1"/>
</dbReference>
<dbReference type="InterPro" id="IPR041682">
    <property type="entry name" value="AAA_14"/>
</dbReference>
<sequence length="388" mass="45728">MESILYKSNPWWEEDYVFLGFSREIYLKQLSKYLKNKDILFLTGLRRVGKTSILKNFISELIQRKGVAPKEIFYISLDLYALDDYSIAEIVNEYRKIQKLRSSQKIYLFLDEVTSKKNYQQELKNFYDLENIKIFASSSSASLLKDKNAYLTGRQRIMEVMPLTFNEYLQFKEVSIKKADAHLYESYFEEYMQDGGMPEYVLTGDVTYLQNLIDNIISKDIIAHYNIRNNQVVKDFYKLLMERSGKQLTFNKIANILEISVDSARRYFYYFEETYLIYSVEKYGKLNERLKSAKKIYASDVGLRNVITGYRDKGAIFENLIYLQIKEQNPSYLYVDGIELDFITEDGILIEAKFNSVLNPRQQKLFDKFEAKEKLVVNGVDGFMELLV</sequence>
<dbReference type="SUPFAM" id="SSF52540">
    <property type="entry name" value="P-loop containing nucleoside triphosphate hydrolases"/>
    <property type="match status" value="1"/>
</dbReference>
<dbReference type="InterPro" id="IPR027417">
    <property type="entry name" value="P-loop_NTPase"/>
</dbReference>
<dbReference type="Pfam" id="PF13173">
    <property type="entry name" value="AAA_14"/>
    <property type="match status" value="1"/>
</dbReference>
<evidence type="ECO:0000259" key="2">
    <source>
        <dbReference type="Pfam" id="PF13635"/>
    </source>
</evidence>
<feature type="domain" description="DUF4143" evidence="2">
    <location>
        <begin position="219"/>
        <end position="354"/>
    </location>
</feature>
<dbReference type="PANTHER" id="PTHR33295:SF18">
    <property type="entry name" value="AAA+ ATPASE DOMAIN-CONTAINING PROTEIN"/>
    <property type="match status" value="1"/>
</dbReference>
<protein>
    <submittedName>
        <fullName evidence="3">AAA family ATPase</fullName>
    </submittedName>
</protein>
<proteinExistence type="predicted"/>
<name>A0A6S6TML0_9BACT</name>
<accession>A0A6S6TML0</accession>
<dbReference type="PANTHER" id="PTHR33295">
    <property type="entry name" value="ATPASE"/>
    <property type="match status" value="1"/>
</dbReference>
<evidence type="ECO:0000313" key="3">
    <source>
        <dbReference type="EMBL" id="CAA6817003.1"/>
    </source>
</evidence>
<reference evidence="3" key="1">
    <citation type="submission" date="2020-01" db="EMBL/GenBank/DDBJ databases">
        <authorList>
            <person name="Meier V. D."/>
            <person name="Meier V D."/>
        </authorList>
    </citation>
    <scope>NUCLEOTIDE SEQUENCE</scope>
    <source>
        <strain evidence="3">HLG_WM_MAG_03</strain>
    </source>
</reference>
<organism evidence="3">
    <name type="scientific">uncultured Sulfurovum sp</name>
    <dbReference type="NCBI Taxonomy" id="269237"/>
    <lineage>
        <taxon>Bacteria</taxon>
        <taxon>Pseudomonadati</taxon>
        <taxon>Campylobacterota</taxon>
        <taxon>Epsilonproteobacteria</taxon>
        <taxon>Campylobacterales</taxon>
        <taxon>Sulfurovaceae</taxon>
        <taxon>Sulfurovum</taxon>
        <taxon>environmental samples</taxon>
    </lineage>
</organism>
<dbReference type="InterPro" id="IPR025420">
    <property type="entry name" value="DUF4143"/>
</dbReference>
<gene>
    <name evidence="3" type="ORF">HELGO_WM48525</name>
</gene>
<dbReference type="EMBL" id="CACVAR010000272">
    <property type="protein sequence ID" value="CAA6817003.1"/>
    <property type="molecule type" value="Genomic_DNA"/>
</dbReference>
<evidence type="ECO:0000259" key="1">
    <source>
        <dbReference type="Pfam" id="PF13173"/>
    </source>
</evidence>